<evidence type="ECO:0000313" key="17">
    <source>
        <dbReference type="EMBL" id="ADP69619.1"/>
    </source>
</evidence>
<organism evidence="17 18">
    <name type="scientific">Rhodomicrobium vannielii (strain ATCC 17100 / DSM 162 / LMG 4299 / NCIMB 10020 / ATH 3.1.1)</name>
    <dbReference type="NCBI Taxonomy" id="648757"/>
    <lineage>
        <taxon>Bacteria</taxon>
        <taxon>Pseudomonadati</taxon>
        <taxon>Pseudomonadota</taxon>
        <taxon>Alphaproteobacteria</taxon>
        <taxon>Hyphomicrobiales</taxon>
        <taxon>Hyphomicrobiaceae</taxon>
        <taxon>Rhodomicrobium</taxon>
    </lineage>
</organism>
<dbReference type="GO" id="GO:0043335">
    <property type="term" value="P:protein unfolding"/>
    <property type="evidence" value="ECO:0007669"/>
    <property type="project" value="TreeGrafter"/>
</dbReference>
<evidence type="ECO:0000256" key="2">
    <source>
        <dbReference type="ARBA" id="ARBA00005464"/>
    </source>
</evidence>
<dbReference type="STRING" id="648757.Rvan_0332"/>
<dbReference type="InterPro" id="IPR005215">
    <property type="entry name" value="Trig_fac"/>
</dbReference>
<evidence type="ECO:0000256" key="14">
    <source>
        <dbReference type="RuleBase" id="RU003914"/>
    </source>
</evidence>
<dbReference type="GO" id="GO:0044183">
    <property type="term" value="F:protein folding chaperone"/>
    <property type="evidence" value="ECO:0007669"/>
    <property type="project" value="TreeGrafter"/>
</dbReference>
<dbReference type="PIRSF" id="PIRSF003095">
    <property type="entry name" value="Trigger_factor"/>
    <property type="match status" value="1"/>
</dbReference>
<sequence length="486" mass="54389">MQVTETVSDGLKRQLKVVVPAADLKVKVESKLQDLTSKVKLNGFRPGKVPIAHVRQMYGRSVLAEVLEETVGESSAKVLEERKERPAFQPDIKLPEDKDVIERMLDGTGDLEYTMAFEVLPKIELTDLKAITLTKDVADPKEEDVKGAIDRLLKANVAYETKDGAAEAGDRLTIDFKGSIDGEPFEGGAAEDAFLVLGSGRFIPGFEDGLIGAKAADQRDVKVTFPEDYQAPHLAGKDAVFDVTVKDVSKPVDAKADDEFAKTLGLESFAKLEDAVRGQLRKELDDASRAKLKKELLDALDERHAVELPPSLVTSEFDGIWRGITRQLEQAKKTFEDEGSTEEKARAEYQKLAERRVRLGLVLSEIGNQNEIKILDDELRRAMIDRARQFPGQEREVIEFYRKNPQALNELRAPVYEDKVITFVLELVKTEENKVSPEDLMKSLAELEREQSLFDGGIEEEHEHVHGPDCDHDHDHDHDHAGHKHS</sequence>
<dbReference type="SUPFAM" id="SSF109998">
    <property type="entry name" value="Triger factor/SurA peptide-binding domain-like"/>
    <property type="match status" value="1"/>
</dbReference>
<dbReference type="NCBIfam" id="TIGR00115">
    <property type="entry name" value="tig"/>
    <property type="match status" value="1"/>
</dbReference>
<dbReference type="EC" id="5.2.1.8" evidence="3 12"/>
<evidence type="ECO:0000256" key="3">
    <source>
        <dbReference type="ARBA" id="ARBA00013194"/>
    </source>
</evidence>
<keyword evidence="8 12" id="KW-0413">Isomerase</keyword>
<dbReference type="InterPro" id="IPR027304">
    <property type="entry name" value="Trigger_fact/SurA_dom_sf"/>
</dbReference>
<evidence type="ECO:0000256" key="12">
    <source>
        <dbReference type="HAMAP-Rule" id="MF_00303"/>
    </source>
</evidence>
<dbReference type="SUPFAM" id="SSF102735">
    <property type="entry name" value="Trigger factor ribosome-binding domain"/>
    <property type="match status" value="1"/>
</dbReference>
<dbReference type="Proteomes" id="UP000001399">
    <property type="component" value="Chromosome"/>
</dbReference>
<dbReference type="eggNOG" id="COG0544">
    <property type="taxonomic scope" value="Bacteria"/>
</dbReference>
<dbReference type="KEGG" id="rva:Rvan_0332"/>
<protein>
    <recommendedName>
        <fullName evidence="4 12">Trigger factor</fullName>
        <shortName evidence="12">TF</shortName>
        <ecNumber evidence="3 12">5.2.1.8</ecNumber>
    </recommendedName>
    <alternativeName>
        <fullName evidence="11 12">PPIase</fullName>
    </alternativeName>
</protein>
<comment type="catalytic activity">
    <reaction evidence="1 12 13">
        <text>[protein]-peptidylproline (omega=180) = [protein]-peptidylproline (omega=0)</text>
        <dbReference type="Rhea" id="RHEA:16237"/>
        <dbReference type="Rhea" id="RHEA-COMP:10747"/>
        <dbReference type="Rhea" id="RHEA-COMP:10748"/>
        <dbReference type="ChEBI" id="CHEBI:83833"/>
        <dbReference type="ChEBI" id="CHEBI:83834"/>
        <dbReference type="EC" id="5.2.1.8"/>
    </reaction>
</comment>
<dbReference type="HOGENOM" id="CLU_033058_2_2_5"/>
<feature type="region of interest" description="Disordered" evidence="15">
    <location>
        <begin position="462"/>
        <end position="486"/>
    </location>
</feature>
<evidence type="ECO:0000313" key="18">
    <source>
        <dbReference type="Proteomes" id="UP000001399"/>
    </source>
</evidence>
<dbReference type="RefSeq" id="WP_013418026.1">
    <property type="nucleotide sequence ID" value="NC_014664.1"/>
</dbReference>
<gene>
    <name evidence="12" type="primary">tig</name>
    <name evidence="17" type="ordered locus">Rvan_0332</name>
</gene>
<keyword evidence="18" id="KW-1185">Reference proteome</keyword>
<evidence type="ECO:0000256" key="10">
    <source>
        <dbReference type="ARBA" id="ARBA00024849"/>
    </source>
</evidence>
<feature type="domain" description="PPIase FKBP-type" evidence="16">
    <location>
        <begin position="169"/>
        <end position="229"/>
    </location>
</feature>
<dbReference type="HAMAP" id="MF_00303">
    <property type="entry name" value="Trigger_factor_Tig"/>
    <property type="match status" value="1"/>
</dbReference>
<evidence type="ECO:0000259" key="16">
    <source>
        <dbReference type="PROSITE" id="PS50059"/>
    </source>
</evidence>
<dbReference type="PANTHER" id="PTHR30560">
    <property type="entry name" value="TRIGGER FACTOR CHAPERONE AND PEPTIDYL-PROLYL CIS/TRANS ISOMERASE"/>
    <property type="match status" value="1"/>
</dbReference>
<dbReference type="PANTHER" id="PTHR30560:SF3">
    <property type="entry name" value="TRIGGER FACTOR-LIKE PROTEIN TIG, CHLOROPLASTIC"/>
    <property type="match status" value="1"/>
</dbReference>
<feature type="compositionally biased region" description="Basic and acidic residues" evidence="15">
    <location>
        <begin position="462"/>
        <end position="480"/>
    </location>
</feature>
<keyword evidence="6 12" id="KW-0697">Rotamase</keyword>
<dbReference type="Pfam" id="PF00254">
    <property type="entry name" value="FKBP_C"/>
    <property type="match status" value="1"/>
</dbReference>
<evidence type="ECO:0000256" key="11">
    <source>
        <dbReference type="ARBA" id="ARBA00029986"/>
    </source>
</evidence>
<evidence type="ECO:0000256" key="4">
    <source>
        <dbReference type="ARBA" id="ARBA00016902"/>
    </source>
</evidence>
<comment type="similarity">
    <text evidence="2 12 14">Belongs to the FKBP-type PPIase family. Tig subfamily.</text>
</comment>
<dbReference type="InterPro" id="IPR037041">
    <property type="entry name" value="Trigger_fac_C_sf"/>
</dbReference>
<dbReference type="InterPro" id="IPR008881">
    <property type="entry name" value="Trigger_fac_ribosome-bd_bac"/>
</dbReference>
<dbReference type="Gene3D" id="3.10.50.40">
    <property type="match status" value="1"/>
</dbReference>
<evidence type="ECO:0000256" key="9">
    <source>
        <dbReference type="ARBA" id="ARBA00023306"/>
    </source>
</evidence>
<accession>E3I7K3</accession>
<dbReference type="PROSITE" id="PS50059">
    <property type="entry name" value="FKBP_PPIASE"/>
    <property type="match status" value="1"/>
</dbReference>
<dbReference type="GO" id="GO:0003755">
    <property type="term" value="F:peptidyl-prolyl cis-trans isomerase activity"/>
    <property type="evidence" value="ECO:0007669"/>
    <property type="project" value="UniProtKB-UniRule"/>
</dbReference>
<dbReference type="InterPro" id="IPR001179">
    <property type="entry name" value="PPIase_FKBP_dom"/>
</dbReference>
<dbReference type="GO" id="GO:0015031">
    <property type="term" value="P:protein transport"/>
    <property type="evidence" value="ECO:0007669"/>
    <property type="project" value="UniProtKB-UniRule"/>
</dbReference>
<dbReference type="InterPro" id="IPR008880">
    <property type="entry name" value="Trigger_fac_C"/>
</dbReference>
<evidence type="ECO:0000256" key="6">
    <source>
        <dbReference type="ARBA" id="ARBA00023110"/>
    </source>
</evidence>
<dbReference type="GO" id="GO:0043022">
    <property type="term" value="F:ribosome binding"/>
    <property type="evidence" value="ECO:0007669"/>
    <property type="project" value="TreeGrafter"/>
</dbReference>
<dbReference type="InterPro" id="IPR036611">
    <property type="entry name" value="Trigger_fac_ribosome-bd_sf"/>
</dbReference>
<dbReference type="OrthoDB" id="9767721at2"/>
<dbReference type="FunFam" id="3.10.50.40:FF:000001">
    <property type="entry name" value="Trigger factor"/>
    <property type="match status" value="1"/>
</dbReference>
<evidence type="ECO:0000256" key="1">
    <source>
        <dbReference type="ARBA" id="ARBA00000971"/>
    </source>
</evidence>
<dbReference type="SUPFAM" id="SSF54534">
    <property type="entry name" value="FKBP-like"/>
    <property type="match status" value="1"/>
</dbReference>
<name>E3I7K3_RHOVT</name>
<dbReference type="GO" id="GO:0051301">
    <property type="term" value="P:cell division"/>
    <property type="evidence" value="ECO:0007669"/>
    <property type="project" value="UniProtKB-KW"/>
</dbReference>
<dbReference type="InterPro" id="IPR046357">
    <property type="entry name" value="PPIase_dom_sf"/>
</dbReference>
<proteinExistence type="inferred from homology"/>
<keyword evidence="12" id="KW-0963">Cytoplasm</keyword>
<dbReference type="GO" id="GO:0005737">
    <property type="term" value="C:cytoplasm"/>
    <property type="evidence" value="ECO:0007669"/>
    <property type="project" value="UniProtKB-SubCell"/>
</dbReference>
<reference evidence="18" key="1">
    <citation type="journal article" date="2011" name="J. Bacteriol.">
        <title>Genome sequences of eight morphologically diverse alphaproteobacteria.</title>
        <authorList>
            <consortium name="US DOE Joint Genome Institute"/>
            <person name="Brown P.J."/>
            <person name="Kysela D.T."/>
            <person name="Buechlein A."/>
            <person name="Hemmerich C."/>
            <person name="Brun Y.V."/>
        </authorList>
    </citation>
    <scope>NUCLEOTIDE SEQUENCE [LARGE SCALE GENOMIC DNA]</scope>
    <source>
        <strain evidence="18">ATCC 17100 / ATH 3.1.1 / DSM 162 / LMG 4299</strain>
    </source>
</reference>
<dbReference type="Gene3D" id="3.30.70.1050">
    <property type="entry name" value="Trigger factor ribosome-binding domain"/>
    <property type="match status" value="1"/>
</dbReference>
<comment type="subcellular location">
    <subcellularLocation>
        <location evidence="12">Cytoplasm</location>
    </subcellularLocation>
    <text evidence="12">About half TF is bound to the ribosome near the polypeptide exit tunnel while the other half is free in the cytoplasm.</text>
</comment>
<dbReference type="EMBL" id="CP002292">
    <property type="protein sequence ID" value="ADP69619.1"/>
    <property type="molecule type" value="Genomic_DNA"/>
</dbReference>
<dbReference type="GO" id="GO:0051083">
    <property type="term" value="P:'de novo' cotranslational protein folding"/>
    <property type="evidence" value="ECO:0007669"/>
    <property type="project" value="TreeGrafter"/>
</dbReference>
<keyword evidence="5 12" id="KW-0132">Cell division</keyword>
<evidence type="ECO:0000256" key="15">
    <source>
        <dbReference type="SAM" id="MobiDB-lite"/>
    </source>
</evidence>
<evidence type="ECO:0000256" key="8">
    <source>
        <dbReference type="ARBA" id="ARBA00023235"/>
    </source>
</evidence>
<dbReference type="AlphaFoldDB" id="E3I7K3"/>
<dbReference type="Pfam" id="PF05698">
    <property type="entry name" value="Trigger_C"/>
    <property type="match status" value="1"/>
</dbReference>
<keyword evidence="7 12" id="KW-0143">Chaperone</keyword>
<dbReference type="Pfam" id="PF05697">
    <property type="entry name" value="Trigger_N"/>
    <property type="match status" value="1"/>
</dbReference>
<keyword evidence="9 12" id="KW-0131">Cell cycle</keyword>
<dbReference type="Gene3D" id="1.10.3120.10">
    <property type="entry name" value="Trigger factor, C-terminal domain"/>
    <property type="match status" value="1"/>
</dbReference>
<comment type="domain">
    <text evidence="12">Consists of 3 domains; the N-terminus binds the ribosome, the middle domain has PPIase activity, while the C-terminus has intrinsic chaperone activity on its own.</text>
</comment>
<evidence type="ECO:0000256" key="13">
    <source>
        <dbReference type="PROSITE-ProRule" id="PRU00277"/>
    </source>
</evidence>
<evidence type="ECO:0000256" key="7">
    <source>
        <dbReference type="ARBA" id="ARBA00023186"/>
    </source>
</evidence>
<comment type="function">
    <text evidence="10 12">Involved in protein export. Acts as a chaperone by maintaining the newly synthesized protein in an open conformation. Functions as a peptidyl-prolyl cis-trans isomerase.</text>
</comment>
<evidence type="ECO:0000256" key="5">
    <source>
        <dbReference type="ARBA" id="ARBA00022618"/>
    </source>
</evidence>